<dbReference type="Gene3D" id="2.60.120.290">
    <property type="entry name" value="Spermadhesin, CUB domain"/>
    <property type="match status" value="2"/>
</dbReference>
<keyword evidence="5" id="KW-0812">Transmembrane</keyword>
<dbReference type="PANTHER" id="PTHR24251:SF28">
    <property type="entry name" value="NEUROPILIN AND TOLLOID-LIKE, ISOFORM B"/>
    <property type="match status" value="1"/>
</dbReference>
<dbReference type="SMART" id="SM00042">
    <property type="entry name" value="CUB"/>
    <property type="match status" value="2"/>
</dbReference>
<evidence type="ECO:0000256" key="2">
    <source>
        <dbReference type="ARBA" id="ARBA00023157"/>
    </source>
</evidence>
<feature type="domain" description="CUB" evidence="7">
    <location>
        <begin position="191"/>
        <end position="309"/>
    </location>
</feature>
<dbReference type="Proteomes" id="UP001175271">
    <property type="component" value="Unassembled WGS sequence"/>
</dbReference>
<dbReference type="PROSITE" id="PS01209">
    <property type="entry name" value="LDLRA_1"/>
    <property type="match status" value="1"/>
</dbReference>
<dbReference type="SMART" id="SM00192">
    <property type="entry name" value="LDLa"/>
    <property type="match status" value="1"/>
</dbReference>
<comment type="caution">
    <text evidence="3">Lacks conserved residue(s) required for the propagation of feature annotation.</text>
</comment>
<feature type="compositionally biased region" description="Basic and acidic residues" evidence="4">
    <location>
        <begin position="431"/>
        <end position="441"/>
    </location>
</feature>
<accession>A0AA39IIC8</accession>
<reference evidence="8" key="1">
    <citation type="submission" date="2023-06" db="EMBL/GenBank/DDBJ databases">
        <title>Genomic analysis of the entomopathogenic nematode Steinernema hermaphroditum.</title>
        <authorList>
            <person name="Schwarz E.M."/>
            <person name="Heppert J.K."/>
            <person name="Baniya A."/>
            <person name="Schwartz H.T."/>
            <person name="Tan C.-H."/>
            <person name="Antoshechkin I."/>
            <person name="Sternberg P.W."/>
            <person name="Goodrich-Blair H."/>
            <person name="Dillman A.R."/>
        </authorList>
    </citation>
    <scope>NUCLEOTIDE SEQUENCE</scope>
    <source>
        <strain evidence="8">PS9179</strain>
        <tissue evidence="8">Whole animal</tissue>
    </source>
</reference>
<keyword evidence="6" id="KW-0732">Signal</keyword>
<keyword evidence="9" id="KW-1185">Reference proteome</keyword>
<keyword evidence="2 3" id="KW-1015">Disulfide bond</keyword>
<evidence type="ECO:0000313" key="9">
    <source>
        <dbReference type="Proteomes" id="UP001175271"/>
    </source>
</evidence>
<dbReference type="InterPro" id="IPR035914">
    <property type="entry name" value="Sperma_CUB_dom_sf"/>
</dbReference>
<dbReference type="AlphaFoldDB" id="A0AA39IIC8"/>
<protein>
    <recommendedName>
        <fullName evidence="7">CUB domain-containing protein</fullName>
    </recommendedName>
</protein>
<evidence type="ECO:0000256" key="6">
    <source>
        <dbReference type="SAM" id="SignalP"/>
    </source>
</evidence>
<dbReference type="InterPro" id="IPR023415">
    <property type="entry name" value="LDLR_class-A_CS"/>
</dbReference>
<feature type="compositionally biased region" description="Low complexity" evidence="4">
    <location>
        <begin position="454"/>
        <end position="467"/>
    </location>
</feature>
<feature type="region of interest" description="Disordered" evidence="4">
    <location>
        <begin position="431"/>
        <end position="467"/>
    </location>
</feature>
<feature type="domain" description="CUB" evidence="7">
    <location>
        <begin position="48"/>
        <end position="179"/>
    </location>
</feature>
<evidence type="ECO:0000259" key="7">
    <source>
        <dbReference type="PROSITE" id="PS01180"/>
    </source>
</evidence>
<dbReference type="InterPro" id="IPR036055">
    <property type="entry name" value="LDL_receptor-like_sf"/>
</dbReference>
<evidence type="ECO:0000313" key="8">
    <source>
        <dbReference type="EMBL" id="KAK0423639.1"/>
    </source>
</evidence>
<gene>
    <name evidence="8" type="ORF">QR680_008248</name>
</gene>
<keyword evidence="5" id="KW-1133">Transmembrane helix</keyword>
<dbReference type="EMBL" id="JAUCMV010000001">
    <property type="protein sequence ID" value="KAK0423639.1"/>
    <property type="molecule type" value="Genomic_DNA"/>
</dbReference>
<feature type="transmembrane region" description="Helical" evidence="5">
    <location>
        <begin position="366"/>
        <end position="387"/>
    </location>
</feature>
<feature type="chain" id="PRO_5041360446" description="CUB domain-containing protein" evidence="6">
    <location>
        <begin position="38"/>
        <end position="523"/>
    </location>
</feature>
<dbReference type="InterPro" id="IPR002172">
    <property type="entry name" value="LDrepeatLR_classA_rpt"/>
</dbReference>
<feature type="signal peptide" evidence="6">
    <location>
        <begin position="1"/>
        <end position="37"/>
    </location>
</feature>
<dbReference type="InterPro" id="IPR000859">
    <property type="entry name" value="CUB_dom"/>
</dbReference>
<keyword evidence="1" id="KW-0677">Repeat</keyword>
<name>A0AA39IIC8_9BILA</name>
<dbReference type="PROSITE" id="PS50068">
    <property type="entry name" value="LDLRA_2"/>
    <property type="match status" value="1"/>
</dbReference>
<dbReference type="CDD" id="cd00041">
    <property type="entry name" value="CUB"/>
    <property type="match status" value="2"/>
</dbReference>
<dbReference type="Gene3D" id="4.10.400.10">
    <property type="entry name" value="Low-density Lipoprotein Receptor"/>
    <property type="match status" value="1"/>
</dbReference>
<evidence type="ECO:0000256" key="4">
    <source>
        <dbReference type="SAM" id="MobiDB-lite"/>
    </source>
</evidence>
<dbReference type="SUPFAM" id="SSF57424">
    <property type="entry name" value="LDL receptor-like module"/>
    <property type="match status" value="1"/>
</dbReference>
<dbReference type="Pfam" id="PF00057">
    <property type="entry name" value="Ldl_recept_a"/>
    <property type="match status" value="1"/>
</dbReference>
<dbReference type="SUPFAM" id="SSF49854">
    <property type="entry name" value="Spermadhesin, CUB domain"/>
    <property type="match status" value="2"/>
</dbReference>
<dbReference type="Pfam" id="PF00431">
    <property type="entry name" value="CUB"/>
    <property type="match status" value="2"/>
</dbReference>
<dbReference type="PANTHER" id="PTHR24251">
    <property type="entry name" value="OVOCHYMASE-RELATED"/>
    <property type="match status" value="1"/>
</dbReference>
<feature type="region of interest" description="Disordered" evidence="4">
    <location>
        <begin position="500"/>
        <end position="523"/>
    </location>
</feature>
<proteinExistence type="predicted"/>
<evidence type="ECO:0000256" key="3">
    <source>
        <dbReference type="PROSITE-ProRule" id="PRU00124"/>
    </source>
</evidence>
<organism evidence="8 9">
    <name type="scientific">Steinernema hermaphroditum</name>
    <dbReference type="NCBI Taxonomy" id="289476"/>
    <lineage>
        <taxon>Eukaryota</taxon>
        <taxon>Metazoa</taxon>
        <taxon>Ecdysozoa</taxon>
        <taxon>Nematoda</taxon>
        <taxon>Chromadorea</taxon>
        <taxon>Rhabditida</taxon>
        <taxon>Tylenchina</taxon>
        <taxon>Panagrolaimomorpha</taxon>
        <taxon>Strongyloidoidea</taxon>
        <taxon>Steinernematidae</taxon>
        <taxon>Steinernema</taxon>
    </lineage>
</organism>
<evidence type="ECO:0000256" key="1">
    <source>
        <dbReference type="ARBA" id="ARBA00022737"/>
    </source>
</evidence>
<feature type="disulfide bond" evidence="3">
    <location>
        <begin position="336"/>
        <end position="351"/>
    </location>
</feature>
<dbReference type="PROSITE" id="PS01180">
    <property type="entry name" value="CUB"/>
    <property type="match status" value="2"/>
</dbReference>
<sequence>MSNSCFRRCFPTSVISTEIATIRGLLLPLLLCVPAMATSNATAPFDPCREFNAGGMPAMNEFASPGYPDRYRPGLDCVRIIYAPPHYDVIIHFNEMFQIETSYELTLPSAFSRHDVSRCPNDFLEVRDGRYGFSPLIGRFCGMVVPQFEVRAKSGYVYLRFHSDFLLEYAGFHAEYEFVRSDVIPKYEPDCHIAHSYALDGYIDLDDMKHMYNTYRNGSKQFDCVWRIEVPSTMNVAIFVEDFRLAAPNSCDENFVEIYAGATAQEPLRKFCGASATHTFSNENIVYVRVFASGPQQAQNSFVKALFSGYTKSKNCSVEGMFECGDDSCVPQSLKCNGRSNCLYGSDERQCFAAADIVQNFVMSSYTPLLLVMLFVLLVIILMCVWARPCRYRIRRPPQGYESYLKQLTMSHTTALHYGMFSTLPLAFPRRGDESSDHGGDENFSSKMTDLGKTMSETTTSSKSNTSMSISTAIVHHSNCNGGCYRTETDNGPVWQHRESIEEETETTFVEPSRSVLDSETQA</sequence>
<comment type="caution">
    <text evidence="8">The sequence shown here is derived from an EMBL/GenBank/DDBJ whole genome shotgun (WGS) entry which is preliminary data.</text>
</comment>
<feature type="disulfide bond" evidence="3">
    <location>
        <begin position="324"/>
        <end position="342"/>
    </location>
</feature>
<keyword evidence="5" id="KW-0472">Membrane</keyword>
<evidence type="ECO:0000256" key="5">
    <source>
        <dbReference type="SAM" id="Phobius"/>
    </source>
</evidence>
<dbReference type="CDD" id="cd00112">
    <property type="entry name" value="LDLa"/>
    <property type="match status" value="1"/>
</dbReference>